<dbReference type="KEGG" id="nli:G3M70_04450"/>
<dbReference type="AlphaFoldDB" id="A0A7T0BUN4"/>
<reference evidence="1 2" key="1">
    <citation type="submission" date="2020-02" db="EMBL/GenBank/DDBJ databases">
        <title>Genomic and physiological characterization of two novel Nitrospinaceae genera.</title>
        <authorList>
            <person name="Mueller A.J."/>
            <person name="Jung M.-Y."/>
            <person name="Strachan C.R."/>
            <person name="Herbold C.W."/>
            <person name="Kirkegaard R.H."/>
            <person name="Daims H."/>
        </authorList>
    </citation>
    <scope>NUCLEOTIDE SEQUENCE [LARGE SCALE GENOMIC DNA]</scope>
    <source>
        <strain evidence="1">EB</strain>
    </source>
</reference>
<name>A0A7T0BUN4_9BACT</name>
<accession>A0A7T0BUN4</accession>
<evidence type="ECO:0000313" key="2">
    <source>
        <dbReference type="Proteomes" id="UP000594688"/>
    </source>
</evidence>
<protein>
    <submittedName>
        <fullName evidence="1">Uncharacterized protein</fullName>
    </submittedName>
</protein>
<evidence type="ECO:0000313" key="1">
    <source>
        <dbReference type="EMBL" id="QPJ61178.1"/>
    </source>
</evidence>
<gene>
    <name evidence="1" type="ORF">G3M70_04450</name>
</gene>
<proteinExistence type="predicted"/>
<dbReference type="EMBL" id="CP048685">
    <property type="protein sequence ID" value="QPJ61178.1"/>
    <property type="molecule type" value="Genomic_DNA"/>
</dbReference>
<sequence length="59" mass="7188">MVPNRIVRYFFYLGYALGQYGVTPFSLFQSSLTEFYVIHLQHEYWWKEPGQYPKTYGRN</sequence>
<dbReference type="Proteomes" id="UP000594688">
    <property type="component" value="Chromosome"/>
</dbReference>
<organism evidence="1 2">
    <name type="scientific">Candidatus Nitronauta litoralis</name>
    <dbReference type="NCBI Taxonomy" id="2705533"/>
    <lineage>
        <taxon>Bacteria</taxon>
        <taxon>Pseudomonadati</taxon>
        <taxon>Nitrospinota/Tectimicrobiota group</taxon>
        <taxon>Nitrospinota</taxon>
        <taxon>Nitrospinia</taxon>
        <taxon>Nitrospinales</taxon>
        <taxon>Nitrospinaceae</taxon>
        <taxon>Candidatus Nitronauta</taxon>
    </lineage>
</organism>